<evidence type="ECO:0000313" key="3">
    <source>
        <dbReference type="Proteomes" id="UP000831537"/>
    </source>
</evidence>
<dbReference type="EMBL" id="CP095071">
    <property type="protein sequence ID" value="UOQ83521.1"/>
    <property type="molecule type" value="Genomic_DNA"/>
</dbReference>
<name>A0ABY4GH21_9BACI</name>
<proteinExistence type="predicted"/>
<gene>
    <name evidence="2" type="ORF">MUN87_12200</name>
</gene>
<keyword evidence="1" id="KW-0812">Transmembrane</keyword>
<keyword evidence="3" id="KW-1185">Reference proteome</keyword>
<reference evidence="2 3" key="1">
    <citation type="submission" date="2022-04" db="EMBL/GenBank/DDBJ databases">
        <title>Gracilibacillus sp. isolated from saltern.</title>
        <authorList>
            <person name="Won M."/>
            <person name="Lee C.-M."/>
            <person name="Woen H.-Y."/>
            <person name="Kwon S.-W."/>
        </authorList>
    </citation>
    <scope>NUCLEOTIDE SEQUENCE [LARGE SCALE GENOMIC DNA]</scope>
    <source>
        <strain evidence="2 3">SSPM10-3</strain>
    </source>
</reference>
<evidence type="ECO:0000313" key="2">
    <source>
        <dbReference type="EMBL" id="UOQ83521.1"/>
    </source>
</evidence>
<sequence length="122" mass="14689">MFFEIIQSIFFDTTFFYLYLGLAMITFVVILVNQLYSNHFMESKHLIGDKYETTKVNLGMIERPLIINHSFVNWLIIAFKRIDEKDDKEDSFSSYFKSEFKIRGGERWNKKTYLQPYENIDL</sequence>
<keyword evidence="1" id="KW-1133">Transmembrane helix</keyword>
<evidence type="ECO:0000256" key="1">
    <source>
        <dbReference type="SAM" id="Phobius"/>
    </source>
</evidence>
<organism evidence="2 3">
    <name type="scientific">Gracilibacillus salinarum</name>
    <dbReference type="NCBI Taxonomy" id="2932255"/>
    <lineage>
        <taxon>Bacteria</taxon>
        <taxon>Bacillati</taxon>
        <taxon>Bacillota</taxon>
        <taxon>Bacilli</taxon>
        <taxon>Bacillales</taxon>
        <taxon>Bacillaceae</taxon>
        <taxon>Gracilibacillus</taxon>
    </lineage>
</organism>
<keyword evidence="1" id="KW-0472">Membrane</keyword>
<accession>A0ABY4GH21</accession>
<dbReference type="RefSeq" id="WP_244740477.1">
    <property type="nucleotide sequence ID" value="NZ_CP095071.1"/>
</dbReference>
<dbReference type="Proteomes" id="UP000831537">
    <property type="component" value="Chromosome"/>
</dbReference>
<feature type="transmembrane region" description="Helical" evidence="1">
    <location>
        <begin position="16"/>
        <end position="36"/>
    </location>
</feature>
<protein>
    <submittedName>
        <fullName evidence="2">Uncharacterized protein</fullName>
    </submittedName>
</protein>